<accession>A0A7R9ABH1</accession>
<keyword evidence="2" id="KW-0547">Nucleotide-binding</keyword>
<keyword evidence="12" id="KW-1185">Reference proteome</keyword>
<dbReference type="PANTHER" id="PTHR47964">
    <property type="entry name" value="ATP-DEPENDENT DNA HELICASE HOMOLOG RECG, CHLOROPLASTIC"/>
    <property type="match status" value="1"/>
</dbReference>
<evidence type="ECO:0000256" key="3">
    <source>
        <dbReference type="ARBA" id="ARBA00022763"/>
    </source>
</evidence>
<dbReference type="InterPro" id="IPR037235">
    <property type="entry name" value="TRCF-like_C_D7"/>
</dbReference>
<evidence type="ECO:0000259" key="10">
    <source>
        <dbReference type="PROSITE" id="PS51194"/>
    </source>
</evidence>
<sequence>RHIFFFDTEEQAKDYFHDLTLLLPSRKPLLLEPSFVIKNKAVDEARHKQAERARAIHAFRESKNAILIAHPSSLIESVYVHSGEEFRRRIKLQDRLNIPDWTHFLDELDYVRTNYVYEHGQYAIRGNILDIYSYAYEHPLRIELFDIDVEEIREFDIETQLSVTNRQEAFITPSPNFLARNRKSEKLHAYNGQEINGVCSTPIIHKNFNKLHQTLIGLNKDKYRVFIQSEDEKQTERYRSIFHDLGQEVDFEEINHELYKGFIDNESKIAVFTTHEIFARRKRDIQATQTNISAQAQLLKSIKELVPGDYVTHIDHGVGRFSGLEKLEVGGHVQEAVRLIYANNDILYVHINSIHKISKYVGKDGTEPRMHRLGSDTWENVKRKTKKKIKDIAEDLIKLYAKRKASKGFAFSPDSYLQMELESSFEFEDTPDQAKSTLDVKIDMEKQIPMDRLICGDVGFGKTEIAIRAAFKAVADSKQVAVLVPTTLLAFQHYNTFKRRLDGLPCNIEFINRFKSAKEKTTILKRLEAGQVDILIGTHALVGKNVKFKDLGLLVIDEEQKFGVQVKEKLKEFKLNVDTLTLTATPIPRTLQFSLLGARDYSLIQTPPPNRQPVYTELTLLDPEYIKEIINNEVGRGGQVFFVHNRVKDLFQIKDMLQAILPSIDIAIAHGQLEGDVIEKTLIDFIEHKYDVLLSTNIIESGIDISNVNTIIINNAHQFGLSDLHQLRGRVGRSDRKAYCYLLSPPYSTLTNDAKQRLSAMEQNAELGSGFQIAMRDLDLRGAGNLLGGEQSGFISDIGYDTFMKILDEAILELKEGDYKELYADERTEKSFVRECQIETDYDMYIPDKYITGSQERLNVYTELNQMKMEKELTVYLSQLKDIYGKLPNQIQDICDAIRLKWLATKLGVERIIIKNGKMRCYLVQNQDSPFYKSDIFGKMLNYLSKYPVGSSMKQTAQHIILEFSTFKNCIEAKDKLEHVLKFTNE</sequence>
<dbReference type="Gene3D" id="3.90.1150.50">
    <property type="entry name" value="Transcription-repair-coupling factor, D7 domain"/>
    <property type="match status" value="1"/>
</dbReference>
<evidence type="ECO:0000256" key="4">
    <source>
        <dbReference type="ARBA" id="ARBA00022801"/>
    </source>
</evidence>
<dbReference type="PANTHER" id="PTHR47964:SF1">
    <property type="entry name" value="ATP-DEPENDENT DNA HELICASE HOMOLOG RECG, CHLOROPLASTIC"/>
    <property type="match status" value="1"/>
</dbReference>
<evidence type="ECO:0000256" key="1">
    <source>
        <dbReference type="ARBA" id="ARBA00022490"/>
    </source>
</evidence>
<dbReference type="Gene3D" id="3.40.50.300">
    <property type="entry name" value="P-loop containing nucleotide triphosphate hydrolases"/>
    <property type="match status" value="2"/>
</dbReference>
<feature type="domain" description="Helicase C-terminal" evidence="10">
    <location>
        <begin position="625"/>
        <end position="779"/>
    </location>
</feature>
<keyword evidence="8" id="KW-0234">DNA repair</keyword>
<keyword evidence="4" id="KW-0378">Hydrolase</keyword>
<dbReference type="InterPro" id="IPR003711">
    <property type="entry name" value="CarD-like/TRCF_RID"/>
</dbReference>
<evidence type="ECO:0000256" key="7">
    <source>
        <dbReference type="ARBA" id="ARBA00023125"/>
    </source>
</evidence>
<dbReference type="InterPro" id="IPR047112">
    <property type="entry name" value="RecG/Mfd"/>
</dbReference>
<dbReference type="PROSITE" id="PS51194">
    <property type="entry name" value="HELICASE_CTER"/>
    <property type="match status" value="1"/>
</dbReference>
<dbReference type="InterPro" id="IPR014001">
    <property type="entry name" value="Helicase_ATP-bd"/>
</dbReference>
<proteinExistence type="inferred from homology"/>
<dbReference type="InterPro" id="IPR001650">
    <property type="entry name" value="Helicase_C-like"/>
</dbReference>
<dbReference type="SMART" id="SM00982">
    <property type="entry name" value="TRCF"/>
    <property type="match status" value="1"/>
</dbReference>
<dbReference type="Pfam" id="PF03461">
    <property type="entry name" value="TRCF"/>
    <property type="match status" value="1"/>
</dbReference>
<dbReference type="InterPro" id="IPR005118">
    <property type="entry name" value="TRCF_C"/>
</dbReference>
<evidence type="ECO:0000256" key="5">
    <source>
        <dbReference type="ARBA" id="ARBA00022806"/>
    </source>
</evidence>
<dbReference type="CDD" id="cd17991">
    <property type="entry name" value="DEXHc_TRCF"/>
    <property type="match status" value="1"/>
</dbReference>
<dbReference type="NCBIfam" id="TIGR00580">
    <property type="entry name" value="mfd"/>
    <property type="match status" value="1"/>
</dbReference>
<evidence type="ECO:0000313" key="11">
    <source>
        <dbReference type="EMBL" id="CAD7250983.1"/>
    </source>
</evidence>
<dbReference type="SUPFAM" id="SSF141259">
    <property type="entry name" value="CarD-like"/>
    <property type="match status" value="1"/>
</dbReference>
<dbReference type="GO" id="GO:0005524">
    <property type="term" value="F:ATP binding"/>
    <property type="evidence" value="ECO:0007669"/>
    <property type="project" value="UniProtKB-KW"/>
</dbReference>
<evidence type="ECO:0000256" key="6">
    <source>
        <dbReference type="ARBA" id="ARBA00022840"/>
    </source>
</evidence>
<feature type="non-terminal residue" evidence="11">
    <location>
        <position position="1"/>
    </location>
</feature>
<evidence type="ECO:0000256" key="2">
    <source>
        <dbReference type="ARBA" id="ARBA00022741"/>
    </source>
</evidence>
<dbReference type="GO" id="GO:0006281">
    <property type="term" value="P:DNA repair"/>
    <property type="evidence" value="ECO:0007669"/>
    <property type="project" value="UniProtKB-KW"/>
</dbReference>
<evidence type="ECO:0000313" key="12">
    <source>
        <dbReference type="Proteomes" id="UP000677054"/>
    </source>
</evidence>
<dbReference type="HAMAP" id="MF_00969">
    <property type="entry name" value="TRCF"/>
    <property type="match status" value="1"/>
</dbReference>
<dbReference type="GO" id="GO:0003684">
    <property type="term" value="F:damaged DNA binding"/>
    <property type="evidence" value="ECO:0007669"/>
    <property type="project" value="InterPro"/>
</dbReference>
<dbReference type="Pfam" id="PF00270">
    <property type="entry name" value="DEAD"/>
    <property type="match status" value="1"/>
</dbReference>
<name>A0A7R9ABH1_9CRUS</name>
<dbReference type="InterPro" id="IPR011545">
    <property type="entry name" value="DEAD/DEAH_box_helicase_dom"/>
</dbReference>
<keyword evidence="3" id="KW-0227">DNA damage</keyword>
<dbReference type="SMART" id="SM00490">
    <property type="entry name" value="HELICc"/>
    <property type="match status" value="1"/>
</dbReference>
<evidence type="ECO:0008006" key="13">
    <source>
        <dbReference type="Google" id="ProtNLM"/>
    </source>
</evidence>
<dbReference type="Proteomes" id="UP000677054">
    <property type="component" value="Unassembled WGS sequence"/>
</dbReference>
<dbReference type="Gene3D" id="2.40.10.170">
    <property type="match status" value="1"/>
</dbReference>
<dbReference type="Pfam" id="PF00271">
    <property type="entry name" value="Helicase_C"/>
    <property type="match status" value="1"/>
</dbReference>
<dbReference type="InterPro" id="IPR036101">
    <property type="entry name" value="CarD-like/TRCF_RID_sf"/>
</dbReference>
<feature type="domain" description="Helicase ATP-binding" evidence="9">
    <location>
        <begin position="443"/>
        <end position="604"/>
    </location>
</feature>
<reference evidence="11" key="1">
    <citation type="submission" date="2020-11" db="EMBL/GenBank/DDBJ databases">
        <authorList>
            <person name="Tran Van P."/>
        </authorList>
    </citation>
    <scope>NUCLEOTIDE SEQUENCE</scope>
</reference>
<dbReference type="InterPro" id="IPR027417">
    <property type="entry name" value="P-loop_NTPase"/>
</dbReference>
<dbReference type="SUPFAM" id="SSF52540">
    <property type="entry name" value="P-loop containing nucleoside triphosphate hydrolases"/>
    <property type="match status" value="2"/>
</dbReference>
<evidence type="ECO:0000259" key="9">
    <source>
        <dbReference type="PROSITE" id="PS51192"/>
    </source>
</evidence>
<dbReference type="AlphaFoldDB" id="A0A7R9ABH1"/>
<dbReference type="GO" id="GO:0003678">
    <property type="term" value="F:DNA helicase activity"/>
    <property type="evidence" value="ECO:0007669"/>
    <property type="project" value="TreeGrafter"/>
</dbReference>
<dbReference type="Pfam" id="PF17757">
    <property type="entry name" value="UvrB_inter"/>
    <property type="match status" value="1"/>
</dbReference>
<protein>
    <recommendedName>
        <fullName evidence="13">Transcription-repair coupling factor</fullName>
    </recommendedName>
</protein>
<dbReference type="SMART" id="SM00487">
    <property type="entry name" value="DEXDc"/>
    <property type="match status" value="1"/>
</dbReference>
<organism evidence="11">
    <name type="scientific">Darwinula stevensoni</name>
    <dbReference type="NCBI Taxonomy" id="69355"/>
    <lineage>
        <taxon>Eukaryota</taxon>
        <taxon>Metazoa</taxon>
        <taxon>Ecdysozoa</taxon>
        <taxon>Arthropoda</taxon>
        <taxon>Crustacea</taxon>
        <taxon>Oligostraca</taxon>
        <taxon>Ostracoda</taxon>
        <taxon>Podocopa</taxon>
        <taxon>Podocopida</taxon>
        <taxon>Darwinulocopina</taxon>
        <taxon>Darwinuloidea</taxon>
        <taxon>Darwinulidae</taxon>
        <taxon>Darwinula</taxon>
    </lineage>
</organism>
<dbReference type="Gene3D" id="3.30.2060.10">
    <property type="entry name" value="Penicillin-binding protein 1b domain"/>
    <property type="match status" value="1"/>
</dbReference>
<keyword evidence="1" id="KW-0963">Cytoplasm</keyword>
<dbReference type="SUPFAM" id="SSF143517">
    <property type="entry name" value="TRCF domain-like"/>
    <property type="match status" value="1"/>
</dbReference>
<dbReference type="InterPro" id="IPR041471">
    <property type="entry name" value="UvrB_inter"/>
</dbReference>
<dbReference type="EMBL" id="LR902711">
    <property type="protein sequence ID" value="CAD7250983.1"/>
    <property type="molecule type" value="Genomic_DNA"/>
</dbReference>
<dbReference type="OrthoDB" id="5567at2759"/>
<dbReference type="Pfam" id="PF02559">
    <property type="entry name" value="CarD_TRCF_RID"/>
    <property type="match status" value="1"/>
</dbReference>
<keyword evidence="5" id="KW-0347">Helicase</keyword>
<dbReference type="InterPro" id="IPR004576">
    <property type="entry name" value="Mfd"/>
</dbReference>
<evidence type="ECO:0000256" key="8">
    <source>
        <dbReference type="ARBA" id="ARBA00023204"/>
    </source>
</evidence>
<gene>
    <name evidence="11" type="ORF">DSTB1V02_LOCUS10752</name>
</gene>
<dbReference type="PROSITE" id="PS51192">
    <property type="entry name" value="HELICASE_ATP_BIND_1"/>
    <property type="match status" value="1"/>
</dbReference>
<keyword evidence="7" id="KW-0238">DNA-binding</keyword>
<feature type="non-terminal residue" evidence="11">
    <location>
        <position position="986"/>
    </location>
</feature>
<dbReference type="SMART" id="SM01058">
    <property type="entry name" value="CarD_TRCF"/>
    <property type="match status" value="1"/>
</dbReference>
<dbReference type="EMBL" id="CAJPEV010003194">
    <property type="protein sequence ID" value="CAG0899176.1"/>
    <property type="molecule type" value="Genomic_DNA"/>
</dbReference>
<keyword evidence="6" id="KW-0067">ATP-binding</keyword>
<dbReference type="GO" id="GO:0016787">
    <property type="term" value="F:hydrolase activity"/>
    <property type="evidence" value="ECO:0007669"/>
    <property type="project" value="UniProtKB-KW"/>
</dbReference>